<organism evidence="2 3">
    <name type="scientific">Boletus reticuloceps</name>
    <dbReference type="NCBI Taxonomy" id="495285"/>
    <lineage>
        <taxon>Eukaryota</taxon>
        <taxon>Fungi</taxon>
        <taxon>Dikarya</taxon>
        <taxon>Basidiomycota</taxon>
        <taxon>Agaricomycotina</taxon>
        <taxon>Agaricomycetes</taxon>
        <taxon>Agaricomycetidae</taxon>
        <taxon>Boletales</taxon>
        <taxon>Boletineae</taxon>
        <taxon>Boletaceae</taxon>
        <taxon>Boletoideae</taxon>
        <taxon>Boletus</taxon>
    </lineage>
</organism>
<proteinExistence type="predicted"/>
<keyword evidence="3" id="KW-1185">Reference proteome</keyword>
<protein>
    <submittedName>
        <fullName evidence="2">Uncharacterized protein</fullName>
    </submittedName>
</protein>
<dbReference type="EMBL" id="JAGFBS010000073">
    <property type="protein sequence ID" value="KAG6369600.1"/>
    <property type="molecule type" value="Genomic_DNA"/>
</dbReference>
<name>A0A8I2YCV2_9AGAM</name>
<feature type="region of interest" description="Disordered" evidence="1">
    <location>
        <begin position="60"/>
        <end position="125"/>
    </location>
</feature>
<reference evidence="2" key="1">
    <citation type="submission" date="2021-03" db="EMBL/GenBank/DDBJ databases">
        <title>Evolutionary innovations through gain and loss of genes in the ectomycorrhizal Boletales.</title>
        <authorList>
            <person name="Wu G."/>
            <person name="Miyauchi S."/>
            <person name="Morin E."/>
            <person name="Yang Z.-L."/>
            <person name="Xu J."/>
            <person name="Martin F.M."/>
        </authorList>
    </citation>
    <scope>NUCLEOTIDE SEQUENCE</scope>
    <source>
        <strain evidence="2">BR01</strain>
    </source>
</reference>
<dbReference type="AlphaFoldDB" id="A0A8I2YCV2"/>
<feature type="compositionally biased region" description="Basic and acidic residues" evidence="1">
    <location>
        <begin position="84"/>
        <end position="97"/>
    </location>
</feature>
<comment type="caution">
    <text evidence="2">The sequence shown here is derived from an EMBL/GenBank/DDBJ whole genome shotgun (WGS) entry which is preliminary data.</text>
</comment>
<evidence type="ECO:0000313" key="2">
    <source>
        <dbReference type="EMBL" id="KAG6369600.1"/>
    </source>
</evidence>
<dbReference type="Proteomes" id="UP000683000">
    <property type="component" value="Unassembled WGS sequence"/>
</dbReference>
<accession>A0A8I2YCV2</accession>
<sequence length="125" mass="14147">MAPSLGTSSWPFLNFNLNTGTTWTPHFSRIIATRFARPHWRRLLCKADLDKYQNSYCSLPPPTAPKNLPSSHAPIRSDSGLHQPVERCVRRVQKPESDSDDFVPSSPTKRARLDPYPSGSHLHLK</sequence>
<gene>
    <name evidence="2" type="ORF">JVT61DRAFT_14220</name>
</gene>
<evidence type="ECO:0000256" key="1">
    <source>
        <dbReference type="SAM" id="MobiDB-lite"/>
    </source>
</evidence>
<evidence type="ECO:0000313" key="3">
    <source>
        <dbReference type="Proteomes" id="UP000683000"/>
    </source>
</evidence>